<sequence>MGRPVRHRPRAVQCAHGRTARTLGRHEGLTHSDPTPAPRAAGAVHSACPLHLTSGFAGATVPAPDTPTPEEAPMETRTREHVSAVAALVARWGVPARVATVEGRYM</sequence>
<feature type="region of interest" description="Disordered" evidence="1">
    <location>
        <begin position="1"/>
        <end position="80"/>
    </location>
</feature>
<reference evidence="2 3" key="1">
    <citation type="submission" date="2019-06" db="EMBL/GenBank/DDBJ databases">
        <title>Whole genome shotgun sequence of Cellulomonas uda NBRC 3747.</title>
        <authorList>
            <person name="Hosoyama A."/>
            <person name="Uohara A."/>
            <person name="Ohji S."/>
            <person name="Ichikawa N."/>
        </authorList>
    </citation>
    <scope>NUCLEOTIDE SEQUENCE [LARGE SCALE GENOMIC DNA]</scope>
    <source>
        <strain evidence="2 3">NBRC 3747</strain>
    </source>
</reference>
<comment type="caution">
    <text evidence="2">The sequence shown here is derived from an EMBL/GenBank/DDBJ whole genome shotgun (WGS) entry which is preliminary data.</text>
</comment>
<dbReference type="EMBL" id="BJLP01000037">
    <property type="protein sequence ID" value="GEA81776.1"/>
    <property type="molecule type" value="Genomic_DNA"/>
</dbReference>
<feature type="compositionally biased region" description="Basic residues" evidence="1">
    <location>
        <begin position="1"/>
        <end position="10"/>
    </location>
</feature>
<evidence type="ECO:0000313" key="3">
    <source>
        <dbReference type="Proteomes" id="UP000315842"/>
    </source>
</evidence>
<gene>
    <name evidence="2" type="ORF">CUD01_22200</name>
</gene>
<organism evidence="2 3">
    <name type="scientific">Cellulomonas uda</name>
    <dbReference type="NCBI Taxonomy" id="1714"/>
    <lineage>
        <taxon>Bacteria</taxon>
        <taxon>Bacillati</taxon>
        <taxon>Actinomycetota</taxon>
        <taxon>Actinomycetes</taxon>
        <taxon>Micrococcales</taxon>
        <taxon>Cellulomonadaceae</taxon>
        <taxon>Cellulomonas</taxon>
    </lineage>
</organism>
<name>A0A4Y3KDP9_CELUD</name>
<protein>
    <submittedName>
        <fullName evidence="2">Uncharacterized protein</fullName>
    </submittedName>
</protein>
<accession>A0A4Y3KDP9</accession>
<evidence type="ECO:0000256" key="1">
    <source>
        <dbReference type="SAM" id="MobiDB-lite"/>
    </source>
</evidence>
<dbReference type="AlphaFoldDB" id="A0A4Y3KDP9"/>
<proteinExistence type="predicted"/>
<dbReference type="Proteomes" id="UP000315842">
    <property type="component" value="Unassembled WGS sequence"/>
</dbReference>
<keyword evidence="3" id="KW-1185">Reference proteome</keyword>
<evidence type="ECO:0000313" key="2">
    <source>
        <dbReference type="EMBL" id="GEA81776.1"/>
    </source>
</evidence>